<protein>
    <submittedName>
        <fullName evidence="1">ER-derived vesicles protein ERV14</fullName>
    </submittedName>
</protein>
<dbReference type="EMBL" id="KZ824539">
    <property type="protein sequence ID" value="RAK92215.1"/>
    <property type="molecule type" value="Genomic_DNA"/>
</dbReference>
<proteinExistence type="predicted"/>
<reference evidence="1" key="1">
    <citation type="submission" date="2018-02" db="EMBL/GenBank/DDBJ databases">
        <title>The genomes of Aspergillus section Nigri reveals drivers in fungal speciation.</title>
        <authorList>
            <consortium name="DOE Joint Genome Institute"/>
            <person name="Vesth T.C."/>
            <person name="Nybo J."/>
            <person name="Theobald S."/>
            <person name="Brandl J."/>
            <person name="Frisvad J.C."/>
            <person name="Nielsen K.F."/>
            <person name="Lyhne E.K."/>
            <person name="Kogle M.E."/>
            <person name="Kuo A."/>
            <person name="Riley R."/>
            <person name="Clum A."/>
            <person name="Nolan M."/>
            <person name="Lipzen A."/>
            <person name="Salamov A."/>
            <person name="Henrissat B."/>
            <person name="Wiebenga A."/>
            <person name="De vries R.P."/>
            <person name="Grigoriev I.V."/>
            <person name="Mortensen U.H."/>
            <person name="Andersen M.R."/>
            <person name="Baker S.E."/>
        </authorList>
    </citation>
    <scope>NUCLEOTIDE SEQUENCE</scope>
    <source>
        <strain evidence="1">CBS 115574</strain>
    </source>
</reference>
<accession>A0ACD1IPF6</accession>
<sequence length="160" mass="18620">MSGEAWLYLLAVLINAVNLFLQVFFTIMYSDLEWYVLVYILPIVSPVSVVCVDGLFDYINPIDLCNRLNAYIVPEAAVHAFLTFLFIINGYWVAIVLNLPLLAFNAKKIYENQHLLDATEIFRKLNVHKKESFIKLGFHLLMFFFYLYSMIVALIRDESH</sequence>
<name>A0ACD1IPF6_9EURO</name>
<evidence type="ECO:0000313" key="1">
    <source>
        <dbReference type="EMBL" id="RAK92215.1"/>
    </source>
</evidence>
<gene>
    <name evidence="1" type="ORF">BO79DRAFT_188869</name>
</gene>
<keyword evidence="2" id="KW-1185">Reference proteome</keyword>
<dbReference type="Proteomes" id="UP000249748">
    <property type="component" value="Unassembled WGS sequence"/>
</dbReference>
<organism evidence="1 2">
    <name type="scientific">Aspergillus costaricaensis CBS 115574</name>
    <dbReference type="NCBI Taxonomy" id="1448317"/>
    <lineage>
        <taxon>Eukaryota</taxon>
        <taxon>Fungi</taxon>
        <taxon>Dikarya</taxon>
        <taxon>Ascomycota</taxon>
        <taxon>Pezizomycotina</taxon>
        <taxon>Eurotiomycetes</taxon>
        <taxon>Eurotiomycetidae</taxon>
        <taxon>Eurotiales</taxon>
        <taxon>Aspergillaceae</taxon>
        <taxon>Aspergillus</taxon>
        <taxon>Aspergillus subgen. Circumdati</taxon>
    </lineage>
</organism>
<evidence type="ECO:0000313" key="2">
    <source>
        <dbReference type="Proteomes" id="UP000249748"/>
    </source>
</evidence>